<dbReference type="InterPro" id="IPR024072">
    <property type="entry name" value="DHFR-like_dom_sf"/>
</dbReference>
<organism evidence="10 11">
    <name type="scientific">Clostridium paraputrificum</name>
    <dbReference type="NCBI Taxonomy" id="29363"/>
    <lineage>
        <taxon>Bacteria</taxon>
        <taxon>Bacillati</taxon>
        <taxon>Bacillota</taxon>
        <taxon>Clostridia</taxon>
        <taxon>Eubacteriales</taxon>
        <taxon>Clostridiaceae</taxon>
        <taxon>Clostridium</taxon>
    </lineage>
</organism>
<dbReference type="GO" id="GO:0016301">
    <property type="term" value="F:kinase activity"/>
    <property type="evidence" value="ECO:0007669"/>
    <property type="project" value="UniProtKB-KW"/>
</dbReference>
<proteinExistence type="inferred from homology"/>
<name>A0A174WJK4_9CLOT</name>
<feature type="domain" description="DHFR" evidence="9">
    <location>
        <begin position="1"/>
        <end position="162"/>
    </location>
</feature>
<dbReference type="PROSITE" id="PS51330">
    <property type="entry name" value="DHFR_2"/>
    <property type="match status" value="1"/>
</dbReference>
<accession>A0A174WJK4</accession>
<dbReference type="SUPFAM" id="SSF53597">
    <property type="entry name" value="Dihydrofolate reductase-like"/>
    <property type="match status" value="1"/>
</dbReference>
<evidence type="ECO:0000256" key="4">
    <source>
        <dbReference type="ARBA" id="ARBA00022563"/>
    </source>
</evidence>
<evidence type="ECO:0000256" key="5">
    <source>
        <dbReference type="ARBA" id="ARBA00022857"/>
    </source>
</evidence>
<reference evidence="10 11" key="1">
    <citation type="submission" date="2016-06" db="EMBL/GenBank/DDBJ databases">
        <authorList>
            <person name="Kjaerup R.B."/>
            <person name="Dalgaard T.S."/>
            <person name="Juul-Madsen H.R."/>
        </authorList>
    </citation>
    <scope>NUCLEOTIDE SEQUENCE [LARGE SCALE GENOMIC DNA]</scope>
    <source>
        <strain evidence="10 11">373-A1</strain>
    </source>
</reference>
<evidence type="ECO:0000256" key="6">
    <source>
        <dbReference type="ARBA" id="ARBA00023002"/>
    </source>
</evidence>
<keyword evidence="5 8" id="KW-0521">NADP</keyword>
<dbReference type="PANTHER" id="PTHR48069:SF3">
    <property type="entry name" value="DIHYDROFOLATE REDUCTASE"/>
    <property type="match status" value="1"/>
</dbReference>
<evidence type="ECO:0000313" key="11">
    <source>
        <dbReference type="Proteomes" id="UP000092714"/>
    </source>
</evidence>
<dbReference type="Proteomes" id="UP000092714">
    <property type="component" value="Unassembled WGS sequence"/>
</dbReference>
<dbReference type="EMBL" id="MAPZ01000028">
    <property type="protein sequence ID" value="OBY09659.1"/>
    <property type="molecule type" value="Genomic_DNA"/>
</dbReference>
<dbReference type="PIRSF" id="PIRSF000194">
    <property type="entry name" value="DHFR"/>
    <property type="match status" value="1"/>
</dbReference>
<comment type="caution">
    <text evidence="10">The sequence shown here is derived from an EMBL/GenBank/DDBJ whole genome shotgun (WGS) entry which is preliminary data.</text>
</comment>
<dbReference type="FunFam" id="3.40.430.10:FF:000001">
    <property type="entry name" value="Dihydrofolate reductase"/>
    <property type="match status" value="1"/>
</dbReference>
<evidence type="ECO:0000256" key="3">
    <source>
        <dbReference type="ARBA" id="ARBA00012856"/>
    </source>
</evidence>
<dbReference type="GO" id="GO:0046452">
    <property type="term" value="P:dihydrofolate metabolic process"/>
    <property type="evidence" value="ECO:0007669"/>
    <property type="project" value="TreeGrafter"/>
</dbReference>
<keyword evidence="6 8" id="KW-0560">Oxidoreductase</keyword>
<keyword evidence="10" id="KW-0418">Kinase</keyword>
<dbReference type="GO" id="GO:0046655">
    <property type="term" value="P:folic acid metabolic process"/>
    <property type="evidence" value="ECO:0007669"/>
    <property type="project" value="TreeGrafter"/>
</dbReference>
<evidence type="ECO:0000256" key="8">
    <source>
        <dbReference type="PIRNR" id="PIRNR000194"/>
    </source>
</evidence>
<keyword evidence="4 8" id="KW-0554">One-carbon metabolism</keyword>
<dbReference type="GO" id="GO:0005829">
    <property type="term" value="C:cytosol"/>
    <property type="evidence" value="ECO:0007669"/>
    <property type="project" value="TreeGrafter"/>
</dbReference>
<dbReference type="GO" id="GO:0006730">
    <property type="term" value="P:one-carbon metabolic process"/>
    <property type="evidence" value="ECO:0007669"/>
    <property type="project" value="UniProtKB-KW"/>
</dbReference>
<dbReference type="PANTHER" id="PTHR48069">
    <property type="entry name" value="DIHYDROFOLATE REDUCTASE"/>
    <property type="match status" value="1"/>
</dbReference>
<dbReference type="Pfam" id="PF00186">
    <property type="entry name" value="DHFR_1"/>
    <property type="match status" value="1"/>
</dbReference>
<dbReference type="RefSeq" id="WP_055184956.1">
    <property type="nucleotide sequence ID" value="NZ_CABJAZ010000011.1"/>
</dbReference>
<dbReference type="GO" id="GO:0004146">
    <property type="term" value="F:dihydrofolate reductase activity"/>
    <property type="evidence" value="ECO:0007669"/>
    <property type="project" value="UniProtKB-EC"/>
</dbReference>
<dbReference type="GO" id="GO:0046654">
    <property type="term" value="P:tetrahydrofolate biosynthetic process"/>
    <property type="evidence" value="ECO:0007669"/>
    <property type="project" value="UniProtKB-UniPathway"/>
</dbReference>
<dbReference type="eggNOG" id="COG0262">
    <property type="taxonomic scope" value="Bacteria"/>
</dbReference>
<keyword evidence="11" id="KW-1185">Reference proteome</keyword>
<comment type="pathway">
    <text evidence="1 8">Cofactor biosynthesis; tetrahydrofolate biosynthesis; 5,6,7,8-tetrahydrofolate from 7,8-dihydrofolate: step 1/1.</text>
</comment>
<dbReference type="GO" id="GO:0070401">
    <property type="term" value="F:NADP+ binding"/>
    <property type="evidence" value="ECO:0007669"/>
    <property type="project" value="UniProtKB-ARBA"/>
</dbReference>
<dbReference type="PRINTS" id="PR00070">
    <property type="entry name" value="DHFR"/>
</dbReference>
<evidence type="ECO:0000256" key="2">
    <source>
        <dbReference type="ARBA" id="ARBA00009539"/>
    </source>
</evidence>
<dbReference type="UniPathway" id="UPA00077">
    <property type="reaction ID" value="UER00158"/>
</dbReference>
<dbReference type="InterPro" id="IPR012259">
    <property type="entry name" value="DHFR"/>
</dbReference>
<dbReference type="Gene3D" id="3.40.430.10">
    <property type="entry name" value="Dihydrofolate Reductase, subunit A"/>
    <property type="match status" value="1"/>
</dbReference>
<evidence type="ECO:0000259" key="9">
    <source>
        <dbReference type="PROSITE" id="PS51330"/>
    </source>
</evidence>
<comment type="function">
    <text evidence="7 8">Key enzyme in folate metabolism. Catalyzes an essential reaction for de novo glycine and purine synthesis, and for DNA precursor synthesis.</text>
</comment>
<gene>
    <name evidence="10" type="ORF">CP373A1_15105</name>
</gene>
<dbReference type="AlphaFoldDB" id="A0A174WJK4"/>
<keyword evidence="10" id="KW-0808">Transferase</keyword>
<protein>
    <recommendedName>
        <fullName evidence="3 8">Dihydrofolate reductase</fullName>
        <ecNumber evidence="3 8">1.5.1.3</ecNumber>
    </recommendedName>
</protein>
<evidence type="ECO:0000256" key="7">
    <source>
        <dbReference type="ARBA" id="ARBA00025067"/>
    </source>
</evidence>
<sequence length="163" mass="18777">MLSIIVAIAENNLIGGDNKLLWHLSEDLKRFKEITMDNTLIMGRKTFESLPGILPGRKHIVITRDENYKVDSNQVEIVHNIQDVINEYANNSENAFVIGGGEIYNTTFPYCSKLYLTKIKRSFSGDTYFPDIDFSKWKITYSSGEKKDPKNGIEFEYINLDRQ</sequence>
<evidence type="ECO:0000313" key="10">
    <source>
        <dbReference type="EMBL" id="OBY09659.1"/>
    </source>
</evidence>
<dbReference type="InterPro" id="IPR001796">
    <property type="entry name" value="DHFR_dom"/>
</dbReference>
<dbReference type="OrthoDB" id="9804315at2"/>
<dbReference type="CDD" id="cd00209">
    <property type="entry name" value="DHFR"/>
    <property type="match status" value="1"/>
</dbReference>
<comment type="similarity">
    <text evidence="2 8">Belongs to the dihydrofolate reductase family.</text>
</comment>
<evidence type="ECO:0000256" key="1">
    <source>
        <dbReference type="ARBA" id="ARBA00004903"/>
    </source>
</evidence>
<comment type="catalytic activity">
    <reaction evidence="8">
        <text>(6S)-5,6,7,8-tetrahydrofolate + NADP(+) = 7,8-dihydrofolate + NADPH + H(+)</text>
        <dbReference type="Rhea" id="RHEA:15009"/>
        <dbReference type="ChEBI" id="CHEBI:15378"/>
        <dbReference type="ChEBI" id="CHEBI:57451"/>
        <dbReference type="ChEBI" id="CHEBI:57453"/>
        <dbReference type="ChEBI" id="CHEBI:57783"/>
        <dbReference type="ChEBI" id="CHEBI:58349"/>
        <dbReference type="EC" id="1.5.1.3"/>
    </reaction>
</comment>
<dbReference type="EC" id="1.5.1.3" evidence="3 8"/>